<dbReference type="InterPro" id="IPR036691">
    <property type="entry name" value="Endo/exonu/phosph_ase_sf"/>
</dbReference>
<name>A0A143PJZ1_LUTPR</name>
<keyword evidence="6" id="KW-0540">Nuclease</keyword>
<feature type="domain" description="Calx-beta" evidence="4">
    <location>
        <begin position="135"/>
        <end position="228"/>
    </location>
</feature>
<dbReference type="NCBIfam" id="NF038114">
    <property type="entry name" value="rightmost"/>
    <property type="match status" value="1"/>
</dbReference>
<reference evidence="7" key="2">
    <citation type="submission" date="2016-04" db="EMBL/GenBank/DDBJ databases">
        <title>First Complete Genome Sequence of a Subdivision 6 Acidobacterium.</title>
        <authorList>
            <person name="Huang S."/>
            <person name="Vieira S."/>
            <person name="Bunk B."/>
            <person name="Riedel T."/>
            <person name="Sproeer C."/>
            <person name="Overmann J."/>
        </authorList>
    </citation>
    <scope>NUCLEOTIDE SEQUENCE [LARGE SCALE GENOMIC DNA]</scope>
    <source>
        <strain evidence="7">DSM 100886 HEG_-6_39</strain>
    </source>
</reference>
<dbReference type="Proteomes" id="UP000076079">
    <property type="component" value="Chromosome"/>
</dbReference>
<dbReference type="Pfam" id="PF03372">
    <property type="entry name" value="Exo_endo_phos"/>
    <property type="match status" value="1"/>
</dbReference>
<evidence type="ECO:0000313" key="7">
    <source>
        <dbReference type="Proteomes" id="UP000076079"/>
    </source>
</evidence>
<keyword evidence="7" id="KW-1185">Reference proteome</keyword>
<protein>
    <submittedName>
        <fullName evidence="6">Endonuclease/Exonuclease/phosphatase family protein</fullName>
    </submittedName>
</protein>
<dbReference type="InterPro" id="IPR047971">
    <property type="entry name" value="ExeM-like"/>
</dbReference>
<keyword evidence="1" id="KW-0732">Signal</keyword>
<dbReference type="InterPro" id="IPR038081">
    <property type="entry name" value="CalX-like_sf"/>
</dbReference>
<evidence type="ECO:0000259" key="4">
    <source>
        <dbReference type="Pfam" id="PF03160"/>
    </source>
</evidence>
<keyword evidence="3" id="KW-0106">Calcium</keyword>
<dbReference type="PANTHER" id="PTHR42834">
    <property type="entry name" value="ENDONUCLEASE/EXONUCLEASE/PHOSPHATASE FAMILY PROTEIN (AFU_ORTHOLOGUE AFUA_3G09210)"/>
    <property type="match status" value="1"/>
</dbReference>
<dbReference type="RefSeq" id="WP_157898951.1">
    <property type="nucleotide sequence ID" value="NZ_CP015136.1"/>
</dbReference>
<keyword evidence="6" id="KW-0255">Endonuclease</keyword>
<dbReference type="NCBIfam" id="NF033681">
    <property type="entry name" value="ExeM_NucH_DNase"/>
    <property type="match status" value="1"/>
</dbReference>
<dbReference type="GO" id="GO:0004527">
    <property type="term" value="F:exonuclease activity"/>
    <property type="evidence" value="ECO:0007669"/>
    <property type="project" value="UniProtKB-KW"/>
</dbReference>
<dbReference type="KEGG" id="abac:LuPra_01940"/>
<dbReference type="CDD" id="cd04486">
    <property type="entry name" value="YhcR_OBF_like"/>
    <property type="match status" value="1"/>
</dbReference>
<keyword evidence="6" id="KW-0378">Hydrolase</keyword>
<reference evidence="6 7" key="1">
    <citation type="journal article" date="2016" name="Genome Announc.">
        <title>First Complete Genome Sequence of a Subdivision 6 Acidobacterium Strain.</title>
        <authorList>
            <person name="Huang S."/>
            <person name="Vieira S."/>
            <person name="Bunk B."/>
            <person name="Riedel T."/>
            <person name="Sproer C."/>
            <person name="Overmann J."/>
        </authorList>
    </citation>
    <scope>NUCLEOTIDE SEQUENCE [LARGE SCALE GENOMIC DNA]</scope>
    <source>
        <strain evidence="7">DSM 100886 HEG_-6_39</strain>
    </source>
</reference>
<dbReference type="EMBL" id="CP015136">
    <property type="protein sequence ID" value="AMY08736.1"/>
    <property type="molecule type" value="Genomic_DNA"/>
</dbReference>
<organism evidence="6 7">
    <name type="scientific">Luteitalea pratensis</name>
    <dbReference type="NCBI Taxonomy" id="1855912"/>
    <lineage>
        <taxon>Bacteria</taxon>
        <taxon>Pseudomonadati</taxon>
        <taxon>Acidobacteriota</taxon>
        <taxon>Vicinamibacteria</taxon>
        <taxon>Vicinamibacterales</taxon>
        <taxon>Vicinamibacteraceae</taxon>
        <taxon>Luteitalea</taxon>
    </lineage>
</organism>
<dbReference type="InterPro" id="IPR005135">
    <property type="entry name" value="Endo/exonuclease/phosphatase"/>
</dbReference>
<dbReference type="CDD" id="cd10283">
    <property type="entry name" value="MnuA_DNase1-like"/>
    <property type="match status" value="1"/>
</dbReference>
<dbReference type="SUPFAM" id="SSF141072">
    <property type="entry name" value="CalX-like"/>
    <property type="match status" value="1"/>
</dbReference>
<dbReference type="AlphaFoldDB" id="A0A143PJZ1"/>
<dbReference type="Gene3D" id="3.60.10.10">
    <property type="entry name" value="Endonuclease/exonuclease/phosphatase"/>
    <property type="match status" value="1"/>
</dbReference>
<dbReference type="Pfam" id="PF03160">
    <property type="entry name" value="Calx-beta"/>
    <property type="match status" value="1"/>
</dbReference>
<dbReference type="PANTHER" id="PTHR42834:SF1">
    <property type="entry name" value="ENDONUCLEASE_EXONUCLEASE_PHOSPHATASE FAMILY PROTEIN (AFU_ORTHOLOGUE AFUA_3G09210)"/>
    <property type="match status" value="1"/>
</dbReference>
<gene>
    <name evidence="6" type="ORF">LuPra_01940</name>
</gene>
<evidence type="ECO:0000256" key="3">
    <source>
        <dbReference type="ARBA" id="ARBA00022837"/>
    </source>
</evidence>
<dbReference type="Gene3D" id="2.60.40.2030">
    <property type="match status" value="1"/>
</dbReference>
<dbReference type="SUPFAM" id="SSF56219">
    <property type="entry name" value="DNase I-like"/>
    <property type="match status" value="1"/>
</dbReference>
<sequence length="917" mass="94599">MAYTGEQWRLGQNTTGRAADRLDFQLSTNATSLTTGTWADHDALDFGSPVVAGTVGALNGNVAPNRTALNVTITGLSIPDGASFWVRWADSDLIPGADDGLSVDDFSLTPSGPPPALPTLTVNGVTLGEGNTGTTTFGFTVALNKPAGAGGVTFDITTADGTAIANDDYIATSLTGQIIPAGSSLYTLHVPVNGDTTFEDDETFVVNVTNVAGASLVNAQAQGVIANDDSGCGLALTAIHAVQGSGAISPLANTTVSIQGVVTADYQGSGQFGGYFVQEEGDDADADPQTSEGIFVFSPTSVNAGDTVRVTGTVTEFGTAGLSLSELTAVSHVELCATGSSVTPVTVNLPVATPASFESFEGMLVTFAQPLVATDTFTLGRFGEVALAVDARLPIPTHAAAPGAAAQAVRDVNLRSRILLDDGNNQQNIDPTIHPVGGLSASNTLRTGDSVAALTGVLEQRFGAYRVQPIGPVPFTASNPRPAAPATVGGTLTVASFNVLNYFNGNGTGGGFPTARGANTPLEFARQRAKTVNAILGTGGDIVGLMELENDAPGNSAIEDLVAGLNATAGAGTYAYIDTGVIGTDEIRVALIFKPGVVTPLGTHAIMDSSVDPAFIDTLNRPSVAQTFVENGTGARLTVVVNHLKSKGSDCNVVGDPDAGDLQGECNGTRTKAAQALVRWLATDPTGALDADVILIGDMNSYRLEDPITAFRAGGYVDMQTAQSYSYVFDGESGYLDHALASPTLAPQVTGVAEWHINADEPTVLDYNVEFKTAGQVTSFYSTEPYRSSDHDPVVIGLALVPPFEFSGLQRPVNGAVSEVKAGSSVPLKFSLGGDKGLNIFAAGSPSSAPIACGTNPPVVAGDTIATAGGSDLTYDPDSGHYTLVWKTLKEWAGTCRRLTLRFTDGSWQRADFIFRH</sequence>
<evidence type="ECO:0000256" key="1">
    <source>
        <dbReference type="ARBA" id="ARBA00022729"/>
    </source>
</evidence>
<dbReference type="PATRIC" id="fig|1813736.3.peg.2037"/>
<feature type="domain" description="Endonuclease/exonuclease/phosphatase" evidence="5">
    <location>
        <begin position="496"/>
        <end position="791"/>
    </location>
</feature>
<keyword evidence="2" id="KW-0677">Repeat</keyword>
<dbReference type="GO" id="GO:0007154">
    <property type="term" value="P:cell communication"/>
    <property type="evidence" value="ECO:0007669"/>
    <property type="project" value="InterPro"/>
</dbReference>
<dbReference type="InterPro" id="IPR003644">
    <property type="entry name" value="Calx_beta"/>
</dbReference>
<dbReference type="OrthoDB" id="9801679at2"/>
<evidence type="ECO:0000256" key="2">
    <source>
        <dbReference type="ARBA" id="ARBA00022737"/>
    </source>
</evidence>
<proteinExistence type="predicted"/>
<evidence type="ECO:0000313" key="6">
    <source>
        <dbReference type="EMBL" id="AMY08736.1"/>
    </source>
</evidence>
<dbReference type="STRING" id="1855912.LuPra_01940"/>
<keyword evidence="6" id="KW-0269">Exonuclease</keyword>
<dbReference type="GO" id="GO:0016020">
    <property type="term" value="C:membrane"/>
    <property type="evidence" value="ECO:0007669"/>
    <property type="project" value="InterPro"/>
</dbReference>
<dbReference type="GO" id="GO:0004519">
    <property type="term" value="F:endonuclease activity"/>
    <property type="evidence" value="ECO:0007669"/>
    <property type="project" value="UniProtKB-KW"/>
</dbReference>
<evidence type="ECO:0000259" key="5">
    <source>
        <dbReference type="Pfam" id="PF03372"/>
    </source>
</evidence>
<dbReference type="FunFam" id="3.60.10.10:FF:000072">
    <property type="entry name" value="Extracellular nuclease"/>
    <property type="match status" value="1"/>
</dbReference>
<accession>A0A143PJZ1</accession>